<sequence>MKKFLSVLTASAILLTTGSFALINNNNFKNNIILKQTTNIASNTQANTETKKVLSELVTVKNIGDILKDSDHEIIAAINRKNEKASLNISELKIEKNKDSKKAKISAKEDSKNYQGSVDVEFNVNENAKFDLKDLIKVNEKIKLKLKSKIDITKIDSLLLKQISRTNVKTTSELDIKQLDVIQILFNNPKERKFEAISAKIKAKSDSKNYKDEIEVKFTIEYQKEEKVDNKGVIIALSIASASVLAGTAILVTKKYKKSSTN</sequence>
<keyword evidence="4" id="KW-1185">Reference proteome</keyword>
<feature type="transmembrane region" description="Helical" evidence="1">
    <location>
        <begin position="233"/>
        <end position="252"/>
    </location>
</feature>
<keyword evidence="2" id="KW-0732">Signal</keyword>
<dbReference type="EMBL" id="JAUSWP010000004">
    <property type="protein sequence ID" value="MDQ0567913.1"/>
    <property type="molecule type" value="Genomic_DNA"/>
</dbReference>
<dbReference type="RefSeq" id="WP_307445001.1">
    <property type="nucleotide sequence ID" value="NZ_JAUSWP010000004.1"/>
</dbReference>
<feature type="chain" id="PRO_5046667318" evidence="2">
    <location>
        <begin position="22"/>
        <end position="262"/>
    </location>
</feature>
<proteinExistence type="predicted"/>
<evidence type="ECO:0000313" key="4">
    <source>
        <dbReference type="Proteomes" id="UP001236620"/>
    </source>
</evidence>
<name>A0ABU0NEP2_9MOLU</name>
<evidence type="ECO:0000256" key="1">
    <source>
        <dbReference type="SAM" id="Phobius"/>
    </source>
</evidence>
<dbReference type="Proteomes" id="UP001236620">
    <property type="component" value="Unassembled WGS sequence"/>
</dbReference>
<comment type="caution">
    <text evidence="3">The sequence shown here is derived from an EMBL/GenBank/DDBJ whole genome shotgun (WGS) entry which is preliminary data.</text>
</comment>
<keyword evidence="1" id="KW-1133">Transmembrane helix</keyword>
<keyword evidence="1" id="KW-0812">Transmembrane</keyword>
<organism evidence="3 4">
    <name type="scientific">Mycoplasma yeatsii</name>
    <dbReference type="NCBI Taxonomy" id="51365"/>
    <lineage>
        <taxon>Bacteria</taxon>
        <taxon>Bacillati</taxon>
        <taxon>Mycoplasmatota</taxon>
        <taxon>Mollicutes</taxon>
        <taxon>Mycoplasmataceae</taxon>
        <taxon>Mycoplasma</taxon>
    </lineage>
</organism>
<keyword evidence="1" id="KW-0472">Membrane</keyword>
<protein>
    <submittedName>
        <fullName evidence="3">Uncharacterized protein</fullName>
    </submittedName>
</protein>
<feature type="signal peptide" evidence="2">
    <location>
        <begin position="1"/>
        <end position="21"/>
    </location>
</feature>
<evidence type="ECO:0000256" key="2">
    <source>
        <dbReference type="SAM" id="SignalP"/>
    </source>
</evidence>
<evidence type="ECO:0000313" key="3">
    <source>
        <dbReference type="EMBL" id="MDQ0567913.1"/>
    </source>
</evidence>
<gene>
    <name evidence="3" type="ORF">J2Z63_000559</name>
</gene>
<reference evidence="3" key="1">
    <citation type="submission" date="2023-07" db="EMBL/GenBank/DDBJ databases">
        <title>Genomic Encyclopedia of Type Strains, Phase IV (KMG-IV): sequencing the most valuable type-strain genomes for metagenomic binning, comparative biology and taxonomic classification.</title>
        <authorList>
            <person name="Goeker M."/>
        </authorList>
    </citation>
    <scope>NUCLEOTIDE SEQUENCE [LARGE SCALE GENOMIC DNA]</scope>
    <source>
        <strain evidence="3">DSM 22019</strain>
    </source>
</reference>
<accession>A0ABU0NEP2</accession>